<dbReference type="Proteomes" id="UP000658278">
    <property type="component" value="Unassembled WGS sequence"/>
</dbReference>
<dbReference type="AlphaFoldDB" id="A0A934VD91"/>
<dbReference type="GO" id="GO:0020037">
    <property type="term" value="F:heme binding"/>
    <property type="evidence" value="ECO:0007669"/>
    <property type="project" value="InterPro"/>
</dbReference>
<protein>
    <submittedName>
        <fullName evidence="3">Cytochrome c biogenesis protein CcsA</fullName>
    </submittedName>
</protein>
<feature type="transmembrane region" description="Helical" evidence="1">
    <location>
        <begin position="218"/>
        <end position="237"/>
    </location>
</feature>
<organism evidence="3 4">
    <name type="scientific">Haloferula rosea</name>
    <dbReference type="NCBI Taxonomy" id="490093"/>
    <lineage>
        <taxon>Bacteria</taxon>
        <taxon>Pseudomonadati</taxon>
        <taxon>Verrucomicrobiota</taxon>
        <taxon>Verrucomicrobiia</taxon>
        <taxon>Verrucomicrobiales</taxon>
        <taxon>Verrucomicrobiaceae</taxon>
        <taxon>Haloferula</taxon>
    </lineage>
</organism>
<feature type="transmembrane region" description="Helical" evidence="1">
    <location>
        <begin position="143"/>
        <end position="164"/>
    </location>
</feature>
<proteinExistence type="predicted"/>
<dbReference type="RefSeq" id="WP_200276345.1">
    <property type="nucleotide sequence ID" value="NZ_JAENII010000002.1"/>
</dbReference>
<feature type="transmembrane region" description="Helical" evidence="1">
    <location>
        <begin position="16"/>
        <end position="36"/>
    </location>
</feature>
<comment type="caution">
    <text evidence="3">The sequence shown here is derived from an EMBL/GenBank/DDBJ whole genome shotgun (WGS) entry which is preliminary data.</text>
</comment>
<dbReference type="EMBL" id="JAENII010000002">
    <property type="protein sequence ID" value="MBK1826039.1"/>
    <property type="molecule type" value="Genomic_DNA"/>
</dbReference>
<evidence type="ECO:0000313" key="4">
    <source>
        <dbReference type="Proteomes" id="UP000658278"/>
    </source>
</evidence>
<dbReference type="InterPro" id="IPR002541">
    <property type="entry name" value="Cyt_c_assembly"/>
</dbReference>
<feature type="transmembrane region" description="Helical" evidence="1">
    <location>
        <begin position="43"/>
        <end position="62"/>
    </location>
</feature>
<name>A0A934VD91_9BACT</name>
<feature type="transmembrane region" description="Helical" evidence="1">
    <location>
        <begin position="74"/>
        <end position="93"/>
    </location>
</feature>
<dbReference type="GO" id="GO:0017004">
    <property type="term" value="P:cytochrome complex assembly"/>
    <property type="evidence" value="ECO:0007669"/>
    <property type="project" value="InterPro"/>
</dbReference>
<keyword evidence="4" id="KW-1185">Reference proteome</keyword>
<evidence type="ECO:0000313" key="3">
    <source>
        <dbReference type="EMBL" id="MBK1826039.1"/>
    </source>
</evidence>
<evidence type="ECO:0000259" key="2">
    <source>
        <dbReference type="Pfam" id="PF01578"/>
    </source>
</evidence>
<accession>A0A934VD91</accession>
<feature type="transmembrane region" description="Helical" evidence="1">
    <location>
        <begin position="100"/>
        <end position="123"/>
    </location>
</feature>
<reference evidence="3" key="1">
    <citation type="submission" date="2021-01" db="EMBL/GenBank/DDBJ databases">
        <title>Modified the classification status of verrucomicrobia.</title>
        <authorList>
            <person name="Feng X."/>
        </authorList>
    </citation>
    <scope>NUCLEOTIDE SEQUENCE</scope>
    <source>
        <strain evidence="3">KCTC 22201</strain>
    </source>
</reference>
<keyword evidence="1" id="KW-1133">Transmembrane helix</keyword>
<feature type="transmembrane region" description="Helical" evidence="1">
    <location>
        <begin position="194"/>
        <end position="212"/>
    </location>
</feature>
<dbReference type="Pfam" id="PF01578">
    <property type="entry name" value="Cytochrom_C_asm"/>
    <property type="match status" value="1"/>
</dbReference>
<feature type="domain" description="Cytochrome c assembly protein" evidence="2">
    <location>
        <begin position="77"/>
        <end position="210"/>
    </location>
</feature>
<evidence type="ECO:0000256" key="1">
    <source>
        <dbReference type="SAM" id="Phobius"/>
    </source>
</evidence>
<sequence length="267" mass="28913">MREVSKEGMGGGVDRWFLILAALFTAFGGVMGMLTLKHGRRSRWTLAWMALGFVCLSGFLWVRGEARGACPLVGSGEILAFLAWSLTLFYLVIGPTYRLSLLGVFSAPLVTAFLVGALAPGMWVNDPQRVEGTNGWQETHSAMSVLGYGGLALAAVAAVMFLVLDKQLKDHHLTSGLFRNLPPIRELLISIRRLLWAGWLVMSVGIVAGFRMPHGQDVHLHLLAALGVWLGYALLIGVAQFRGLAGRHLSIGAVGLFIVSLSVFVFI</sequence>
<feature type="transmembrane region" description="Helical" evidence="1">
    <location>
        <begin position="249"/>
        <end position="266"/>
    </location>
</feature>
<keyword evidence="1" id="KW-0472">Membrane</keyword>
<gene>
    <name evidence="3" type="primary">ccsA</name>
    <name evidence="3" type="ORF">JIN81_03350</name>
</gene>
<keyword evidence="1" id="KW-0812">Transmembrane</keyword>